<protein>
    <recommendedName>
        <fullName evidence="1">diguanylate cyclase</fullName>
        <ecNumber evidence="1">2.7.7.65</ecNumber>
    </recommendedName>
</protein>
<dbReference type="Pfam" id="PF07695">
    <property type="entry name" value="7TMR-DISM_7TM"/>
    <property type="match status" value="1"/>
</dbReference>
<feature type="transmembrane region" description="Helical" evidence="3">
    <location>
        <begin position="321"/>
        <end position="340"/>
    </location>
</feature>
<dbReference type="EC" id="2.7.7.65" evidence="1"/>
<dbReference type="InterPro" id="IPR011623">
    <property type="entry name" value="7TMR_DISM_rcpt_extracell_dom1"/>
</dbReference>
<dbReference type="RefSeq" id="WP_290280869.1">
    <property type="nucleotide sequence ID" value="NZ_JAUFQI010000001.1"/>
</dbReference>
<dbReference type="InterPro" id="IPR050469">
    <property type="entry name" value="Diguanylate_Cyclase"/>
</dbReference>
<name>A0ABV7WMF4_9GAMM</name>
<accession>A0ABV7WMF4</accession>
<proteinExistence type="predicted"/>
<evidence type="ECO:0000313" key="5">
    <source>
        <dbReference type="EMBL" id="MFC3700147.1"/>
    </source>
</evidence>
<keyword evidence="3" id="KW-0812">Transmembrane</keyword>
<dbReference type="Pfam" id="PF00990">
    <property type="entry name" value="GGDEF"/>
    <property type="match status" value="1"/>
</dbReference>
<feature type="transmembrane region" description="Helical" evidence="3">
    <location>
        <begin position="267"/>
        <end position="285"/>
    </location>
</feature>
<dbReference type="InterPro" id="IPR043128">
    <property type="entry name" value="Rev_trsase/Diguanyl_cyclase"/>
</dbReference>
<feature type="transmembrane region" description="Helical" evidence="3">
    <location>
        <begin position="193"/>
        <end position="215"/>
    </location>
</feature>
<keyword evidence="3" id="KW-1133">Transmembrane helix</keyword>
<dbReference type="Proteomes" id="UP001595710">
    <property type="component" value="Unassembled WGS sequence"/>
</dbReference>
<keyword evidence="6" id="KW-1185">Reference proteome</keyword>
<reference evidence="6" key="1">
    <citation type="journal article" date="2019" name="Int. J. Syst. Evol. Microbiol.">
        <title>The Global Catalogue of Microorganisms (GCM) 10K type strain sequencing project: providing services to taxonomists for standard genome sequencing and annotation.</title>
        <authorList>
            <consortium name="The Broad Institute Genomics Platform"/>
            <consortium name="The Broad Institute Genome Sequencing Center for Infectious Disease"/>
            <person name="Wu L."/>
            <person name="Ma J."/>
        </authorList>
    </citation>
    <scope>NUCLEOTIDE SEQUENCE [LARGE SCALE GENOMIC DNA]</scope>
    <source>
        <strain evidence="6">CECT 8288</strain>
    </source>
</reference>
<dbReference type="SMART" id="SM00267">
    <property type="entry name" value="GGDEF"/>
    <property type="match status" value="1"/>
</dbReference>
<dbReference type="NCBIfam" id="TIGR00254">
    <property type="entry name" value="GGDEF"/>
    <property type="match status" value="1"/>
</dbReference>
<evidence type="ECO:0000256" key="3">
    <source>
        <dbReference type="SAM" id="Phobius"/>
    </source>
</evidence>
<evidence type="ECO:0000313" key="6">
    <source>
        <dbReference type="Proteomes" id="UP001595710"/>
    </source>
</evidence>
<comment type="catalytic activity">
    <reaction evidence="2">
        <text>2 GTP = 3',3'-c-di-GMP + 2 diphosphate</text>
        <dbReference type="Rhea" id="RHEA:24898"/>
        <dbReference type="ChEBI" id="CHEBI:33019"/>
        <dbReference type="ChEBI" id="CHEBI:37565"/>
        <dbReference type="ChEBI" id="CHEBI:58805"/>
        <dbReference type="EC" id="2.7.7.65"/>
    </reaction>
</comment>
<dbReference type="InterPro" id="IPR029787">
    <property type="entry name" value="Nucleotide_cyclase"/>
</dbReference>
<dbReference type="EMBL" id="JBHRYN010000003">
    <property type="protein sequence ID" value="MFC3700147.1"/>
    <property type="molecule type" value="Genomic_DNA"/>
</dbReference>
<evidence type="ECO:0000256" key="1">
    <source>
        <dbReference type="ARBA" id="ARBA00012528"/>
    </source>
</evidence>
<dbReference type="PROSITE" id="PS50887">
    <property type="entry name" value="GGDEF"/>
    <property type="match status" value="1"/>
</dbReference>
<comment type="caution">
    <text evidence="5">The sequence shown here is derived from an EMBL/GenBank/DDBJ whole genome shotgun (WGS) entry which is preliminary data.</text>
</comment>
<dbReference type="InterPro" id="IPR000160">
    <property type="entry name" value="GGDEF_dom"/>
</dbReference>
<keyword evidence="5" id="KW-0548">Nucleotidyltransferase</keyword>
<feature type="transmembrane region" description="Helical" evidence="3">
    <location>
        <begin position="375"/>
        <end position="395"/>
    </location>
</feature>
<evidence type="ECO:0000256" key="2">
    <source>
        <dbReference type="ARBA" id="ARBA00034247"/>
    </source>
</evidence>
<feature type="transmembrane region" description="Helical" evidence="3">
    <location>
        <begin position="227"/>
        <end position="247"/>
    </location>
</feature>
<organism evidence="5 6">
    <name type="scientific">Reinekea marina</name>
    <dbReference type="NCBI Taxonomy" id="1310421"/>
    <lineage>
        <taxon>Bacteria</taxon>
        <taxon>Pseudomonadati</taxon>
        <taxon>Pseudomonadota</taxon>
        <taxon>Gammaproteobacteria</taxon>
        <taxon>Oceanospirillales</taxon>
        <taxon>Saccharospirillaceae</taxon>
        <taxon>Reinekea</taxon>
    </lineage>
</organism>
<dbReference type="GO" id="GO:0052621">
    <property type="term" value="F:diguanylate cyclase activity"/>
    <property type="evidence" value="ECO:0007669"/>
    <property type="project" value="UniProtKB-EC"/>
</dbReference>
<dbReference type="PANTHER" id="PTHR45138:SF9">
    <property type="entry name" value="DIGUANYLATE CYCLASE DGCM-RELATED"/>
    <property type="match status" value="1"/>
</dbReference>
<feature type="domain" description="GGDEF" evidence="4">
    <location>
        <begin position="457"/>
        <end position="590"/>
    </location>
</feature>
<keyword evidence="5" id="KW-0808">Transferase</keyword>
<feature type="transmembrane region" description="Helical" evidence="3">
    <location>
        <begin position="297"/>
        <end position="315"/>
    </location>
</feature>
<dbReference type="SUPFAM" id="SSF55073">
    <property type="entry name" value="Nucleotide cyclase"/>
    <property type="match status" value="1"/>
</dbReference>
<sequence length="590" mass="66366">MVIFCLFLSGLSSANWVEESRLRAEIDTQALRKGEAIELNGEWWFKFGEHIKPEDVPLKLKQQALDTINVPSSWNEKVKPLTDEPNQHGKATYVLPISFSSPVDFSVIVEAGLITSTYRIYWLEEGTTEAFSVGAAGEMINGQKVEKGIDFFNLPAQQQGALIIHVSKTNMFKGGVRHPVRLQRSDVFLKANVLNVFVTSLLIGSMLVLCIHYLIQYRYSTNNISALYLSILCFIAALRSMVTSGYFDLLIQGFIDQYLIVSIKTEYITVFLIPISYFIFISSLFRSLSATRFIRHAVLFGLYGVLVTVLLPTEVMTRSLVFYQLILGLWAVINLSVVALAIRRRLKFSKQILLSVLVVLAGAVNDIVASHSATYNSFVSSYVFFIFLFMQALIVGQQLRESMSQANRLNDEKLKLQKEHVKALMASQLDHLTGLNNRLACTEKIKQLDQESISKFQFVGVIMLDIDHFKKINDNYGHDVGDEILIFVASLLHGFQLRSEDFKCRYGGEEFLVLLPGATIERTEVVAESMRQALEKYAAFQNNGFSIHITASFGVSVQDKHAGKGLKEVISEADQALYRAKESGRNRVSL</sequence>
<evidence type="ECO:0000259" key="4">
    <source>
        <dbReference type="PROSITE" id="PS50887"/>
    </source>
</evidence>
<dbReference type="PANTHER" id="PTHR45138">
    <property type="entry name" value="REGULATORY COMPONENTS OF SENSORY TRANSDUCTION SYSTEM"/>
    <property type="match status" value="1"/>
</dbReference>
<keyword evidence="3" id="KW-0472">Membrane</keyword>
<dbReference type="CDD" id="cd01949">
    <property type="entry name" value="GGDEF"/>
    <property type="match status" value="1"/>
</dbReference>
<dbReference type="Gene3D" id="3.30.70.270">
    <property type="match status" value="1"/>
</dbReference>
<gene>
    <name evidence="5" type="ORF">ACFOND_00735</name>
</gene>